<proteinExistence type="predicted"/>
<protein>
    <submittedName>
        <fullName evidence="2">Uncharacterized protein</fullName>
    </submittedName>
</protein>
<organism evidence="2 3">
    <name type="scientific">Cohnella ginsengisoli</name>
    <dbReference type="NCBI Taxonomy" id="425004"/>
    <lineage>
        <taxon>Bacteria</taxon>
        <taxon>Bacillati</taxon>
        <taxon>Bacillota</taxon>
        <taxon>Bacilli</taxon>
        <taxon>Bacillales</taxon>
        <taxon>Paenibacillaceae</taxon>
        <taxon>Cohnella</taxon>
    </lineage>
</organism>
<dbReference type="AlphaFoldDB" id="A0A9X4QNM1"/>
<accession>A0A9X4QNM1</accession>
<reference evidence="2 3" key="1">
    <citation type="submission" date="2022-10" db="EMBL/GenBank/DDBJ databases">
        <title>Comparative genomic analysis of Cohnella hashimotonis sp. nov., isolated from the International Space Station.</title>
        <authorList>
            <person name="Simpson A."/>
            <person name="Venkateswaran K."/>
        </authorList>
    </citation>
    <scope>NUCLEOTIDE SEQUENCE [LARGE SCALE GENOMIC DNA]</scope>
    <source>
        <strain evidence="2 3">DSM 18997</strain>
    </source>
</reference>
<comment type="caution">
    <text evidence="2">The sequence shown here is derived from an EMBL/GenBank/DDBJ whole genome shotgun (WGS) entry which is preliminary data.</text>
</comment>
<gene>
    <name evidence="2" type="ORF">OMP38_19170</name>
</gene>
<name>A0A9X4QNM1_9BACL</name>
<feature type="region of interest" description="Disordered" evidence="1">
    <location>
        <begin position="1"/>
        <end position="25"/>
    </location>
</feature>
<evidence type="ECO:0000313" key="3">
    <source>
        <dbReference type="Proteomes" id="UP001153387"/>
    </source>
</evidence>
<dbReference type="EMBL" id="JAPDHZ010000003">
    <property type="protein sequence ID" value="MDG0792756.1"/>
    <property type="molecule type" value="Genomic_DNA"/>
</dbReference>
<feature type="region of interest" description="Disordered" evidence="1">
    <location>
        <begin position="83"/>
        <end position="104"/>
    </location>
</feature>
<dbReference type="Proteomes" id="UP001153387">
    <property type="component" value="Unassembled WGS sequence"/>
</dbReference>
<dbReference type="RefSeq" id="WP_277566519.1">
    <property type="nucleotide sequence ID" value="NZ_JAPDHZ010000003.1"/>
</dbReference>
<keyword evidence="3" id="KW-1185">Reference proteome</keyword>
<evidence type="ECO:0000256" key="1">
    <source>
        <dbReference type="SAM" id="MobiDB-lite"/>
    </source>
</evidence>
<sequence>MTKAIELKKDREQQRNDGRPCENDRLVPCQRSQKLLDPHPDAEYKGSARQPKYAEVIVFALEIACEVEHGVGCDYADNQRQQQKTDLPGRLGIVHRVDPPQSKM</sequence>
<evidence type="ECO:0000313" key="2">
    <source>
        <dbReference type="EMBL" id="MDG0792756.1"/>
    </source>
</evidence>